<proteinExistence type="predicted"/>
<gene>
    <name evidence="1" type="ORF">CKN69_11790</name>
</gene>
<dbReference type="EMBL" id="NRPP01000018">
    <property type="protein sequence ID" value="TFJ23583.1"/>
    <property type="molecule type" value="Genomic_DNA"/>
</dbReference>
<name>A0A7Z8G3E8_CARDV</name>
<accession>A0A7Z8G3E8</accession>
<dbReference type="RefSeq" id="WP_074402087.1">
    <property type="nucleotide sequence ID" value="NZ_FLLU01000019.1"/>
</dbReference>
<comment type="caution">
    <text evidence="1">The sequence shown here is derived from an EMBL/GenBank/DDBJ whole genome shotgun (WGS) entry which is preliminary data.</text>
</comment>
<reference evidence="1 2" key="1">
    <citation type="journal article" date="2018" name="Int. J. Food Microbiol.">
        <title>Growth of Carnobacterium spp. isolated from chilled vacuum-packaged meat under relevant acidic conditions.</title>
        <authorList>
            <person name="Zhang P."/>
            <person name="Badoni M."/>
            <person name="Ganzle M."/>
            <person name="Yang X."/>
        </authorList>
    </citation>
    <scope>NUCLEOTIDE SEQUENCE [LARGE SCALE GENOMIC DNA]</scope>
    <source>
        <strain evidence="1 2">B2</strain>
    </source>
</reference>
<dbReference type="AlphaFoldDB" id="A0A7Z8G3E8"/>
<sequence length="109" mass="12291">MGRRKTWTIENEAYLSENYGIIPILDIAEKLETTELAVEAHARVIGLLTKRSKKADKSFELGSKVLFKRNGAWERGIVLAFIPDGVKVRPSNGKKLESYVTGFKNVRKV</sequence>
<organism evidence="1 2">
    <name type="scientific">Carnobacterium divergens</name>
    <name type="common">Lactobacillus divergens</name>
    <dbReference type="NCBI Taxonomy" id="2748"/>
    <lineage>
        <taxon>Bacteria</taxon>
        <taxon>Bacillati</taxon>
        <taxon>Bacillota</taxon>
        <taxon>Bacilli</taxon>
        <taxon>Lactobacillales</taxon>
        <taxon>Carnobacteriaceae</taxon>
        <taxon>Carnobacterium</taxon>
    </lineage>
</organism>
<protein>
    <submittedName>
        <fullName evidence="1">Uncharacterized protein</fullName>
    </submittedName>
</protein>
<evidence type="ECO:0000313" key="2">
    <source>
        <dbReference type="Proteomes" id="UP000297938"/>
    </source>
</evidence>
<evidence type="ECO:0000313" key="1">
    <source>
        <dbReference type="EMBL" id="TFJ23583.1"/>
    </source>
</evidence>
<dbReference type="Proteomes" id="UP000297938">
    <property type="component" value="Unassembled WGS sequence"/>
</dbReference>